<dbReference type="SMR" id="A0A172Q0W3"/>
<dbReference type="Proteomes" id="UP000225947">
    <property type="component" value="Segment"/>
</dbReference>
<organism evidence="1 2">
    <name type="scientific">Acinetobacter phage vB_AbaM_ME3</name>
    <dbReference type="NCBI Taxonomy" id="1837876"/>
    <lineage>
        <taxon>Viruses</taxon>
        <taxon>Duplodnaviria</taxon>
        <taxon>Heunggongvirae</taxon>
        <taxon>Uroviricota</taxon>
        <taxon>Caudoviricetes</taxon>
        <taxon>Metrivirus</taxon>
        <taxon>Metrivirus ME3</taxon>
    </lineage>
</organism>
<evidence type="ECO:0000313" key="1">
    <source>
        <dbReference type="EMBL" id="AND75477.1"/>
    </source>
</evidence>
<protein>
    <submittedName>
        <fullName evidence="1">Uncharacterized protein</fullName>
    </submittedName>
</protein>
<name>A0A172Q0W3_9CAUD</name>
<gene>
    <name evidence="1" type="ORF">ME3_316</name>
</gene>
<dbReference type="EMBL" id="KU935715">
    <property type="protein sequence ID" value="AND75477.1"/>
    <property type="molecule type" value="Genomic_DNA"/>
</dbReference>
<reference evidence="2" key="1">
    <citation type="submission" date="2016-03" db="EMBL/GenBank/DDBJ databases">
        <title>Characterization of Acinetobacter baumannii phage vB_AbaM_ME3.</title>
        <authorList>
            <person name="Buttimer C.T.H."/>
            <person name="Elbreki M."/>
            <person name="Coffey A."/>
        </authorList>
    </citation>
    <scope>NUCLEOTIDE SEQUENCE [LARGE SCALE GENOMIC DNA]</scope>
</reference>
<sequence>MTKYLKKFKIPLLSKKYLINLEEIKSTLKEFRTNPYIYIVVRKLTEVEFNNIFEFLDKNYWISLPQQTSVVYGIQLIVSSNTENSQFDIIGRDQLFEAFKSYGCIEHD</sequence>
<evidence type="ECO:0000313" key="2">
    <source>
        <dbReference type="Proteomes" id="UP000225947"/>
    </source>
</evidence>
<keyword evidence="2" id="KW-1185">Reference proteome</keyword>
<proteinExistence type="predicted"/>
<accession>A0A172Q0W3</accession>